<dbReference type="Gene3D" id="1.10.555.10">
    <property type="entry name" value="Rho GTPase activation protein"/>
    <property type="match status" value="1"/>
</dbReference>
<dbReference type="PANTHER" id="PTHR23176">
    <property type="entry name" value="RHO/RAC/CDC GTPASE-ACTIVATING PROTEIN"/>
    <property type="match status" value="1"/>
</dbReference>
<evidence type="ECO:0000259" key="2">
    <source>
        <dbReference type="PROSITE" id="PS50238"/>
    </source>
</evidence>
<evidence type="ECO:0000313" key="4">
    <source>
        <dbReference type="Proteomes" id="UP000749646"/>
    </source>
</evidence>
<feature type="non-terminal residue" evidence="3">
    <location>
        <position position="551"/>
    </location>
</feature>
<dbReference type="EMBL" id="JAAAHW010003916">
    <property type="protein sequence ID" value="KAF9980053.1"/>
    <property type="molecule type" value="Genomic_DNA"/>
</dbReference>
<feature type="domain" description="Rho-GAP" evidence="2">
    <location>
        <begin position="7"/>
        <end position="205"/>
    </location>
</feature>
<dbReference type="SMART" id="SM00324">
    <property type="entry name" value="RhoGAP"/>
    <property type="match status" value="1"/>
</dbReference>
<sequence>MSVIFGVDLVDAIRISHIPDTPLVPAVLYRCAEFLEAKGVDEVGLYRVPGSHANVQKLKQMFDTGKDYDLFTMDAIDPNDIATLLKLYLRELPSPLMPAALLEQFQSLLTTDREICQTLRGILLFLPRPSYIVLSYLCHHLCKIAAHSDKTKMTVSNLALIFAPTLAVGNLLFKALLGAFYEGGDTPENREKGLQVVWGEQPQNPEANTQEGSEDDTDTQCKVGVFGKEEYEEPTMDQDQIFQVQQLLPAHLLIREQDVKDDNVTDSPPVFRRGIGPLELDDHSRNRLPLADPVSPSIHRNEIQEETEKVAEARLADAMLQPEYSSPVTSTILGSEGLENIAENEEWKLINAMLERETTETVSSLTISIESSDMVVDNEERRLMMAMLLREAAEPVSLPTRSSECFGKAAENEESKLMYAMLQREEMAVKSGLASSPRSSFIAAGPSSKATLAVTRNPPTHLTLTATVPGDLIAASTASNEFTTIAELSFSSLSVDVPSLTQSADALNITIDASAIPTTPIINTGVGTRAGLQEPLPSKNISSPLQIPPFN</sequence>
<protein>
    <recommendedName>
        <fullName evidence="2">Rho-GAP domain-containing protein</fullName>
    </recommendedName>
</protein>
<dbReference type="InterPro" id="IPR008936">
    <property type="entry name" value="Rho_GTPase_activation_prot"/>
</dbReference>
<dbReference type="InterPro" id="IPR000198">
    <property type="entry name" value="RhoGAP_dom"/>
</dbReference>
<reference evidence="3" key="1">
    <citation type="journal article" date="2020" name="Fungal Divers.">
        <title>Resolving the Mortierellaceae phylogeny through synthesis of multi-gene phylogenetics and phylogenomics.</title>
        <authorList>
            <person name="Vandepol N."/>
            <person name="Liber J."/>
            <person name="Desiro A."/>
            <person name="Na H."/>
            <person name="Kennedy M."/>
            <person name="Barry K."/>
            <person name="Grigoriev I.V."/>
            <person name="Miller A.N."/>
            <person name="O'Donnell K."/>
            <person name="Stajich J.E."/>
            <person name="Bonito G."/>
        </authorList>
    </citation>
    <scope>NUCLEOTIDE SEQUENCE</scope>
    <source>
        <strain evidence="3">MES-2147</strain>
    </source>
</reference>
<dbReference type="PROSITE" id="PS50238">
    <property type="entry name" value="RHOGAP"/>
    <property type="match status" value="1"/>
</dbReference>
<dbReference type="AlphaFoldDB" id="A0A9P6M8H3"/>
<dbReference type="InterPro" id="IPR050729">
    <property type="entry name" value="Rho-GAP"/>
</dbReference>
<dbReference type="GO" id="GO:0005096">
    <property type="term" value="F:GTPase activator activity"/>
    <property type="evidence" value="ECO:0007669"/>
    <property type="project" value="UniProtKB-KW"/>
</dbReference>
<dbReference type="GO" id="GO:0007165">
    <property type="term" value="P:signal transduction"/>
    <property type="evidence" value="ECO:0007669"/>
    <property type="project" value="InterPro"/>
</dbReference>
<comment type="caution">
    <text evidence="3">The sequence shown here is derived from an EMBL/GenBank/DDBJ whole genome shotgun (WGS) entry which is preliminary data.</text>
</comment>
<keyword evidence="4" id="KW-1185">Reference proteome</keyword>
<dbReference type="GO" id="GO:0005737">
    <property type="term" value="C:cytoplasm"/>
    <property type="evidence" value="ECO:0007669"/>
    <property type="project" value="TreeGrafter"/>
</dbReference>
<dbReference type="Pfam" id="PF00620">
    <property type="entry name" value="RhoGAP"/>
    <property type="match status" value="1"/>
</dbReference>
<proteinExistence type="predicted"/>
<name>A0A9P6M8H3_9FUNG</name>
<dbReference type="Proteomes" id="UP000749646">
    <property type="component" value="Unassembled WGS sequence"/>
</dbReference>
<evidence type="ECO:0000313" key="3">
    <source>
        <dbReference type="EMBL" id="KAF9980053.1"/>
    </source>
</evidence>
<dbReference type="CDD" id="cd00159">
    <property type="entry name" value="RhoGAP"/>
    <property type="match status" value="1"/>
</dbReference>
<dbReference type="OrthoDB" id="185175at2759"/>
<accession>A0A9P6M8H3</accession>
<gene>
    <name evidence="3" type="ORF">BGZ65_005622</name>
</gene>
<dbReference type="SUPFAM" id="SSF48350">
    <property type="entry name" value="GTPase activation domain, GAP"/>
    <property type="match status" value="1"/>
</dbReference>
<organism evidence="3 4">
    <name type="scientific">Modicella reniformis</name>
    <dbReference type="NCBI Taxonomy" id="1440133"/>
    <lineage>
        <taxon>Eukaryota</taxon>
        <taxon>Fungi</taxon>
        <taxon>Fungi incertae sedis</taxon>
        <taxon>Mucoromycota</taxon>
        <taxon>Mortierellomycotina</taxon>
        <taxon>Mortierellomycetes</taxon>
        <taxon>Mortierellales</taxon>
        <taxon>Mortierellaceae</taxon>
        <taxon>Modicella</taxon>
    </lineage>
</organism>
<dbReference type="PANTHER" id="PTHR23176:SF129">
    <property type="entry name" value="RHO GTPASE ACTIVATING PROTEIN AT 16F, ISOFORM E-RELATED"/>
    <property type="match status" value="1"/>
</dbReference>
<keyword evidence="1" id="KW-0343">GTPase activation</keyword>
<evidence type="ECO:0000256" key="1">
    <source>
        <dbReference type="ARBA" id="ARBA00022468"/>
    </source>
</evidence>